<accession>A0A4U8Q5X1</accession>
<keyword evidence="2" id="KW-0812">Transmembrane</keyword>
<dbReference type="Proteomes" id="UP000306509">
    <property type="component" value="Unassembled WGS sequence"/>
</dbReference>
<keyword evidence="2" id="KW-0472">Membrane</keyword>
<feature type="compositionally biased region" description="Low complexity" evidence="1">
    <location>
        <begin position="201"/>
        <end position="218"/>
    </location>
</feature>
<feature type="region of interest" description="Disordered" evidence="1">
    <location>
        <begin position="193"/>
        <end position="232"/>
    </location>
</feature>
<dbReference type="STRING" id="180332.GCA_000797495_03608"/>
<keyword evidence="4" id="KW-1185">Reference proteome</keyword>
<evidence type="ECO:0000256" key="2">
    <source>
        <dbReference type="SAM" id="Phobius"/>
    </source>
</evidence>
<evidence type="ECO:0000313" key="3">
    <source>
        <dbReference type="EMBL" id="TLD00255.1"/>
    </source>
</evidence>
<reference evidence="3 4" key="1">
    <citation type="journal article" date="2019" name="Anaerobe">
        <title>Detection of Robinsoniella peoriensis in multiple bone samples of a trauma patient.</title>
        <authorList>
            <person name="Schrottner P."/>
            <person name="Hartwich K."/>
            <person name="Bunk B."/>
            <person name="Schober I."/>
            <person name="Helbig S."/>
            <person name="Rudolph W.W."/>
            <person name="Gunzer F."/>
        </authorList>
    </citation>
    <scope>NUCLEOTIDE SEQUENCE [LARGE SCALE GENOMIC DNA]</scope>
    <source>
        <strain evidence="3 4">DSM 106044</strain>
    </source>
</reference>
<evidence type="ECO:0000313" key="4">
    <source>
        <dbReference type="Proteomes" id="UP000306509"/>
    </source>
</evidence>
<sequence>MILSTCFIVAVLQAVLQYAVGENMKKKIFSFFIILTLLLQMNMVVFADSDTNVTFDGDAKEFVFLNGSNDLFDNFKNMMPGETRTQKITLTNDDYEQMKFYMSAQVLREMGAGGAVFEITLKKDGEQFYKGKIGGLESFGEGYMGENFLLESLGKGESTDIDMEVYVDGDSMDNSYQETEGVIQFTFRVAHDDSADQTEPTTNKNPGNSNNNNSSNGNSNGGSGTNQTTNKVKTGDDTPIFLLAGTMGACVCVMIFIAAGRRKKNQKGEES</sequence>
<dbReference type="EMBL" id="QGQD01000057">
    <property type="protein sequence ID" value="TLD00255.1"/>
    <property type="molecule type" value="Genomic_DNA"/>
</dbReference>
<dbReference type="OrthoDB" id="2052010at2"/>
<proteinExistence type="predicted"/>
<evidence type="ECO:0000256" key="1">
    <source>
        <dbReference type="SAM" id="MobiDB-lite"/>
    </source>
</evidence>
<gene>
    <name evidence="3" type="ORF">DSM106044_02923</name>
</gene>
<keyword evidence="2" id="KW-1133">Transmembrane helix</keyword>
<feature type="transmembrane region" description="Helical" evidence="2">
    <location>
        <begin position="240"/>
        <end position="259"/>
    </location>
</feature>
<comment type="caution">
    <text evidence="3">The sequence shown here is derived from an EMBL/GenBank/DDBJ whole genome shotgun (WGS) entry which is preliminary data.</text>
</comment>
<protein>
    <submittedName>
        <fullName evidence="3">Uncharacterized protein</fullName>
    </submittedName>
</protein>
<dbReference type="AlphaFoldDB" id="A0A4U8Q5X1"/>
<organism evidence="3 4">
    <name type="scientific">Robinsoniella peoriensis</name>
    <dbReference type="NCBI Taxonomy" id="180332"/>
    <lineage>
        <taxon>Bacteria</taxon>
        <taxon>Bacillati</taxon>
        <taxon>Bacillota</taxon>
        <taxon>Clostridia</taxon>
        <taxon>Lachnospirales</taxon>
        <taxon>Lachnospiraceae</taxon>
        <taxon>Robinsoniella</taxon>
    </lineage>
</organism>
<dbReference type="RefSeq" id="WP_070043117.1">
    <property type="nucleotide sequence ID" value="NZ_CABMJZ010000140.1"/>
</dbReference>
<name>A0A4U8Q5X1_9FIRM</name>